<keyword evidence="5" id="KW-1185">Reference proteome</keyword>
<dbReference type="Gene3D" id="2.120.10.30">
    <property type="entry name" value="TolB, C-terminal domain"/>
    <property type="match status" value="1"/>
</dbReference>
<feature type="region of interest" description="Disordered" evidence="1">
    <location>
        <begin position="120"/>
        <end position="176"/>
    </location>
</feature>
<feature type="region of interest" description="Disordered" evidence="1">
    <location>
        <begin position="350"/>
        <end position="443"/>
    </location>
</feature>
<feature type="compositionally biased region" description="Low complexity" evidence="1">
    <location>
        <begin position="411"/>
        <end position="429"/>
    </location>
</feature>
<evidence type="ECO:0000313" key="5">
    <source>
        <dbReference type="Proteomes" id="UP001303046"/>
    </source>
</evidence>
<dbReference type="EMBL" id="JAVFWL010000001">
    <property type="protein sequence ID" value="KAK6727358.1"/>
    <property type="molecule type" value="Genomic_DNA"/>
</dbReference>
<evidence type="ECO:0000259" key="2">
    <source>
        <dbReference type="PROSITE" id="PS00022"/>
    </source>
</evidence>
<dbReference type="PANTHER" id="PTHR47324">
    <property type="entry name" value="PROTEIN IRG-7-RELATED"/>
    <property type="match status" value="1"/>
</dbReference>
<sequence>MDSDDDVQVVYECCNNETWKSARDRIRTQYRTVGQSTGFNHSAYSSDKSVQAGYGRSRMYREGGDALSVLSYPSCSSAMSSASSECSFTSSAATLMVPLAAKVEMIDLVTINDEDSQSVEFLQEDSDSTSSVQTVRERKKPPKLPESDELLLFSNKHESTDSDQEIGDSGEHGNISKFSEQTTIPIKEEDGVQIVTPPPTDSDVNLTTIKNVYIRSAAEVWREACRSSMSFFAVEEEKPPVFPIFASTLSTVSEASSLANDVNGMKISTESQRQRISPDSPSHDQVSSSSDAIVKKISATKTANRERELTSAWAEDHDFGLDGDEFLETEDEACGSPDINDMETEIVELTAEKSSNEKENAPRKSSYFDMTKTTGSTLKTKRKVNKTSRSKVTIDENAKRNKDNHRKRSSSSRSPQKSSSRSNAQSSKRFAVGRSRERPSQRFGYVQSSPSVCLASSAPKAKALPRYVPVERHCDFTRWFDAERELVLHKIKDVATGLVSAPLGCTYDSALDTFIFTRHDSILFATCEGRILNDLTLRGFDRPSAVSVLRPGQALGILDRSNLFLYEHHMKRLSILATGLNGRHRALTYSSSGDFVTVRKSAGQLAVTVFDSSNCDSIVASLPYPRADGVPNDQERQPCFADTVGKQIFFTDLRANTLTCIELSKDSLEKVYSRCLQQMPTHKGDETQQKYSRFVYMSGIRCDDSGHLLVADAKTHSLKLLTSNGQFMKKVRIADGSSFPYCSSFGISPSGMLMACDRGNSRMILYRIGEETAPENAVLTDDVFDRIIGNNGVENEGFTEDIILRRMIFVVLISLSAFWTLPLGAESFFFEVHGSVVDVPENERSTSSVEAKFNVDVSSVLNRDDITLRVHELKNSFGIYISSSIFHGYVTATLNRTELISMLKTVPTIALAYVAPVESIPSLPNTSSTLSSAAVQCQGDGVPLPNNTCLCPPYSTGQYCENTNCQNYGINHGSRCACPPGFYSIYCENRGFRPAIENDLDISKRSLVIVFSLADSMQQDFQNFRANLGDMVDGMQGGDEDIATFVFLGFVLTDNNVLTYFIAHGYQLSDLDTIFDWLVFFTPAPQQPFLYEIVQAQLMYSDTRSFSNVLIFTDSGASDATFPSDLFSLNTHEQILISTANTWHNKLTFILTQTSTKPVNTSGDDYDVYRRLAEATHGDIFVIDKGEIPTVMTNVLNTYHKMENLAVRYRFNCTDMKMLTIPRELNSSETIRILLTVDKNERNPSNFDIPYVADLNNMQFSFTSRGAYYGLYNLPSGITEIRVVAATPGLLCSIRAFVTSPKAMLLSHTNNPQMDIGLPIAYKYVPQLATGLPIGFSNVTYVEIRPFDSQTVFPLSIATHGNKRISDSTYSYAFDNLSDCTPGPFIQRVDIYQGANVTTRVLPGYCALPAPPAASRREVVKSEIGVLYGQCTVMNLDAIVDPRQHAFRQIIFAIENSAAMNLAAFNLVRIIDLTVSQMNAANTELQFSLVLYDDKDIRFVSSTYDGDLFVNQFSNAMADVMSSSRTVLTSRSLDVVFKVPEISLLSPTILYLFTSSPPLPLSNYRNSLTKNLQVNVFTIRDDSDELINADLVYYQRVSGGRNLPVTVDGLLRLPPLLTSSIYENSMVTDEAAQDCSTPTTFSINYDEYASKVVVNVVGADVHLPNLVVLTTSTGYRIDVKNMFLDQNTITFSVDPQQYSIFVKPWLLAVTTTSGPCFVQVRVVSSVTVIPGFTTDSASDFPAESPFSLRGADWHAYVVFHTSYSMGSIEVVSIGAANVESPWLDSNGLQLYEVTARDNSSCTYQYYSYVEIPPSTLVKMVISGSTVGSTFRRTYYFEQTYANASTCNHGSLDVNGFGECVCFNGHTGQFCNQPICQNGGTKSMTICVCSAGFYGELCEYQVPRQWDLSTPMISTLGSTSTPQPITKVGKVVCYSLVPLTVLVSTVL</sequence>
<reference evidence="4 5" key="1">
    <citation type="submission" date="2023-08" db="EMBL/GenBank/DDBJ databases">
        <title>A Necator americanus chromosomal reference genome.</title>
        <authorList>
            <person name="Ilik V."/>
            <person name="Petrzelkova K.J."/>
            <person name="Pardy F."/>
            <person name="Fuh T."/>
            <person name="Niatou-Singa F.S."/>
            <person name="Gouil Q."/>
            <person name="Baker L."/>
            <person name="Ritchie M.E."/>
            <person name="Jex A.R."/>
            <person name="Gazzola D."/>
            <person name="Li H."/>
            <person name="Toshio Fujiwara R."/>
            <person name="Zhan B."/>
            <person name="Aroian R.V."/>
            <person name="Pafco B."/>
            <person name="Schwarz E.M."/>
        </authorList>
    </citation>
    <scope>NUCLEOTIDE SEQUENCE [LARGE SCALE GENOMIC DNA]</scope>
    <source>
        <strain evidence="4 5">Aroian</strain>
        <tissue evidence="4">Whole animal</tissue>
    </source>
</reference>
<feature type="compositionally biased region" description="Basic and acidic residues" evidence="1">
    <location>
        <begin position="350"/>
        <end position="362"/>
    </location>
</feature>
<dbReference type="PROSITE" id="PS01186">
    <property type="entry name" value="EGF_2"/>
    <property type="match status" value="2"/>
</dbReference>
<organism evidence="4 5">
    <name type="scientific">Necator americanus</name>
    <name type="common">Human hookworm</name>
    <dbReference type="NCBI Taxonomy" id="51031"/>
    <lineage>
        <taxon>Eukaryota</taxon>
        <taxon>Metazoa</taxon>
        <taxon>Ecdysozoa</taxon>
        <taxon>Nematoda</taxon>
        <taxon>Chromadorea</taxon>
        <taxon>Rhabditida</taxon>
        <taxon>Rhabditina</taxon>
        <taxon>Rhabditomorpha</taxon>
        <taxon>Strongyloidea</taxon>
        <taxon>Ancylostomatidae</taxon>
        <taxon>Bunostominae</taxon>
        <taxon>Necator</taxon>
    </lineage>
</organism>
<dbReference type="InterPro" id="IPR000742">
    <property type="entry name" value="EGF"/>
</dbReference>
<evidence type="ECO:0000256" key="1">
    <source>
        <dbReference type="SAM" id="MobiDB-lite"/>
    </source>
</evidence>
<evidence type="ECO:0000313" key="4">
    <source>
        <dbReference type="EMBL" id="KAK6727358.1"/>
    </source>
</evidence>
<protein>
    <recommendedName>
        <fullName evidence="2 3">EGF-like domain-containing protein</fullName>
    </recommendedName>
</protein>
<feature type="compositionally biased region" description="Basic residues" evidence="1">
    <location>
        <begin position="379"/>
        <end position="389"/>
    </location>
</feature>
<accession>A0ABR1BPX5</accession>
<dbReference type="Proteomes" id="UP001303046">
    <property type="component" value="Unassembled WGS sequence"/>
</dbReference>
<feature type="region of interest" description="Disordered" evidence="1">
    <location>
        <begin position="271"/>
        <end position="291"/>
    </location>
</feature>
<dbReference type="PANTHER" id="PTHR47324:SF3">
    <property type="entry name" value="EGF-LIKE DOMAIN-CONTAINING PROTEIN"/>
    <property type="match status" value="1"/>
</dbReference>
<dbReference type="SMART" id="SM00604">
    <property type="entry name" value="MD"/>
    <property type="match status" value="1"/>
</dbReference>
<dbReference type="PROSITE" id="PS00022">
    <property type="entry name" value="EGF_1"/>
    <property type="match status" value="1"/>
</dbReference>
<evidence type="ECO:0000259" key="3">
    <source>
        <dbReference type="PROSITE" id="PS01186"/>
    </source>
</evidence>
<feature type="domain" description="EGF-like" evidence="3">
    <location>
        <begin position="976"/>
        <end position="987"/>
    </location>
</feature>
<feature type="compositionally biased region" description="Low complexity" evidence="1">
    <location>
        <begin position="277"/>
        <end position="291"/>
    </location>
</feature>
<proteinExistence type="predicted"/>
<gene>
    <name evidence="4" type="primary">Necator_chrI.g1323</name>
    <name evidence="4" type="ORF">RB195_005197</name>
</gene>
<comment type="caution">
    <text evidence="4">The sequence shown here is derived from an EMBL/GenBank/DDBJ whole genome shotgun (WGS) entry which is preliminary data.</text>
</comment>
<feature type="compositionally biased region" description="Basic and acidic residues" evidence="1">
    <location>
        <begin position="392"/>
        <end position="401"/>
    </location>
</feature>
<dbReference type="InterPro" id="IPR053295">
    <property type="entry name" value="Innate_immunity_reg"/>
</dbReference>
<dbReference type="SUPFAM" id="SSF75011">
    <property type="entry name" value="3-carboxy-cis,cis-mucoante lactonizing enzyme"/>
    <property type="match status" value="1"/>
</dbReference>
<dbReference type="Gene3D" id="2.10.25.10">
    <property type="entry name" value="Laminin"/>
    <property type="match status" value="1"/>
</dbReference>
<dbReference type="InterPro" id="IPR006582">
    <property type="entry name" value="MD_domain"/>
</dbReference>
<feature type="domain" description="EGF-like" evidence="2 3">
    <location>
        <begin position="1886"/>
        <end position="1897"/>
    </location>
</feature>
<name>A0ABR1BPX5_NECAM</name>
<dbReference type="InterPro" id="IPR011042">
    <property type="entry name" value="6-blade_b-propeller_TolB-like"/>
</dbReference>